<dbReference type="AlphaFoldDB" id="A0A5C2RQE3"/>
<evidence type="ECO:0000256" key="1">
    <source>
        <dbReference type="SAM" id="Phobius"/>
    </source>
</evidence>
<proteinExistence type="predicted"/>
<accession>A0A5C2RQE3</accession>
<dbReference type="Proteomes" id="UP000313359">
    <property type="component" value="Unassembled WGS sequence"/>
</dbReference>
<name>A0A5C2RQE3_9APHY</name>
<feature type="transmembrane region" description="Helical" evidence="1">
    <location>
        <begin position="56"/>
        <end position="74"/>
    </location>
</feature>
<keyword evidence="3" id="KW-1185">Reference proteome</keyword>
<sequence length="191" mass="19638">MLGLSRIITLEVESARPTGTTSRIHTVRTLLVSVLGTLLAPFYLTLWCSSVTAVSSILYASIASIALPPAWFSAHNGYAVALRGSILYGIGLALALATHVTLSSPLAKKGTSSSQSFPAPVGREMGILATVLSVLGGSVAPAIGVVTLASTDVGAWDALVVGVVGMSMPVVALVLFAVVGYAVFRLQNSQR</sequence>
<dbReference type="EMBL" id="ML122329">
    <property type="protein sequence ID" value="RPD53139.1"/>
    <property type="molecule type" value="Genomic_DNA"/>
</dbReference>
<dbReference type="OrthoDB" id="10616086at2759"/>
<protein>
    <submittedName>
        <fullName evidence="2">Uncharacterized protein</fullName>
    </submittedName>
</protein>
<organism evidence="2 3">
    <name type="scientific">Lentinus tigrinus ALCF2SS1-6</name>
    <dbReference type="NCBI Taxonomy" id="1328759"/>
    <lineage>
        <taxon>Eukaryota</taxon>
        <taxon>Fungi</taxon>
        <taxon>Dikarya</taxon>
        <taxon>Basidiomycota</taxon>
        <taxon>Agaricomycotina</taxon>
        <taxon>Agaricomycetes</taxon>
        <taxon>Polyporales</taxon>
        <taxon>Polyporaceae</taxon>
        <taxon>Lentinus</taxon>
    </lineage>
</organism>
<feature type="transmembrane region" description="Helical" evidence="1">
    <location>
        <begin position="30"/>
        <end position="49"/>
    </location>
</feature>
<reference evidence="2" key="1">
    <citation type="journal article" date="2018" name="Genome Biol. Evol.">
        <title>Genomics and development of Lentinus tigrinus, a white-rot wood-decaying mushroom with dimorphic fruiting bodies.</title>
        <authorList>
            <person name="Wu B."/>
            <person name="Xu Z."/>
            <person name="Knudson A."/>
            <person name="Carlson A."/>
            <person name="Chen N."/>
            <person name="Kovaka S."/>
            <person name="LaButti K."/>
            <person name="Lipzen A."/>
            <person name="Pennachio C."/>
            <person name="Riley R."/>
            <person name="Schakwitz W."/>
            <person name="Umezawa K."/>
            <person name="Ohm R.A."/>
            <person name="Grigoriev I.V."/>
            <person name="Nagy L.G."/>
            <person name="Gibbons J."/>
            <person name="Hibbett D."/>
        </authorList>
    </citation>
    <scope>NUCLEOTIDE SEQUENCE [LARGE SCALE GENOMIC DNA]</scope>
    <source>
        <strain evidence="2">ALCF2SS1-6</strain>
    </source>
</reference>
<feature type="transmembrane region" description="Helical" evidence="1">
    <location>
        <begin position="158"/>
        <end position="184"/>
    </location>
</feature>
<keyword evidence="1" id="KW-1133">Transmembrane helix</keyword>
<keyword evidence="1" id="KW-0472">Membrane</keyword>
<gene>
    <name evidence="2" type="ORF">L227DRAFT_581641</name>
</gene>
<evidence type="ECO:0000313" key="2">
    <source>
        <dbReference type="EMBL" id="RPD53139.1"/>
    </source>
</evidence>
<keyword evidence="1" id="KW-0812">Transmembrane</keyword>
<feature type="transmembrane region" description="Helical" evidence="1">
    <location>
        <begin position="86"/>
        <end position="107"/>
    </location>
</feature>
<feature type="transmembrane region" description="Helical" evidence="1">
    <location>
        <begin position="127"/>
        <end position="146"/>
    </location>
</feature>
<evidence type="ECO:0000313" key="3">
    <source>
        <dbReference type="Proteomes" id="UP000313359"/>
    </source>
</evidence>